<dbReference type="Proteomes" id="UP000195569">
    <property type="component" value="Unassembled WGS sequence"/>
</dbReference>
<keyword evidence="3" id="KW-1185">Reference proteome</keyword>
<evidence type="ECO:0000313" key="3">
    <source>
        <dbReference type="Proteomes" id="UP000195569"/>
    </source>
</evidence>
<sequence length="88" mass="10181">MPDLVRWDEWQQLTLLAILSLKVIVPCIYSPITRSYRISPKSYKTGPFLRCALKEHAYSDARFSGPKIFRKDSDAWHSYVDALMTSLS</sequence>
<evidence type="ECO:0000313" key="2">
    <source>
        <dbReference type="EMBL" id="SIT40907.1"/>
    </source>
</evidence>
<accession>A0A1N7S1Q9</accession>
<keyword evidence="1" id="KW-1133">Transmembrane helix</keyword>
<dbReference type="AlphaFoldDB" id="A0A1N7S1Q9"/>
<proteinExistence type="predicted"/>
<keyword evidence="1" id="KW-0812">Transmembrane</keyword>
<keyword evidence="1" id="KW-0472">Membrane</keyword>
<reference evidence="2" key="1">
    <citation type="submission" date="2016-12" db="EMBL/GenBank/DDBJ databases">
        <authorList>
            <person name="Moulin L."/>
        </authorList>
    </citation>
    <scope>NUCLEOTIDE SEQUENCE [LARGE SCALE GENOMIC DNA]</scope>
    <source>
        <strain evidence="2">STM 7183</strain>
    </source>
</reference>
<name>A0A1N7S1Q9_9BURK</name>
<gene>
    <name evidence="2" type="ORF">BN2476_250136</name>
</gene>
<feature type="transmembrane region" description="Helical" evidence="1">
    <location>
        <begin position="12"/>
        <end position="32"/>
    </location>
</feature>
<dbReference type="EMBL" id="CYGY02000025">
    <property type="protein sequence ID" value="SIT40907.1"/>
    <property type="molecule type" value="Genomic_DNA"/>
</dbReference>
<evidence type="ECO:0000256" key="1">
    <source>
        <dbReference type="SAM" id="Phobius"/>
    </source>
</evidence>
<comment type="caution">
    <text evidence="2">The sequence shown here is derived from an EMBL/GenBank/DDBJ whole genome shotgun (WGS) entry which is preliminary data.</text>
</comment>
<organism evidence="2 3">
    <name type="scientific">Paraburkholderia piptadeniae</name>
    <dbReference type="NCBI Taxonomy" id="1701573"/>
    <lineage>
        <taxon>Bacteria</taxon>
        <taxon>Pseudomonadati</taxon>
        <taxon>Pseudomonadota</taxon>
        <taxon>Betaproteobacteria</taxon>
        <taxon>Burkholderiales</taxon>
        <taxon>Burkholderiaceae</taxon>
        <taxon>Paraburkholderia</taxon>
    </lineage>
</organism>
<protein>
    <submittedName>
        <fullName evidence="2">Uncharacterized protein</fullName>
    </submittedName>
</protein>